<accession>A0A9X3ECT4</accession>
<protein>
    <submittedName>
        <fullName evidence="3">Uroporphyrinogen-III C-methyltransferase</fullName>
        <ecNumber evidence="3">2.1.1.107</ecNumber>
    </submittedName>
</protein>
<evidence type="ECO:0000313" key="3">
    <source>
        <dbReference type="EMBL" id="MCY0965219.1"/>
    </source>
</evidence>
<gene>
    <name evidence="3" type="ORF">OUO13_08485</name>
</gene>
<evidence type="ECO:0000256" key="1">
    <source>
        <dbReference type="SAM" id="MobiDB-lite"/>
    </source>
</evidence>
<dbReference type="GO" id="GO:0004851">
    <property type="term" value="F:uroporphyrin-III C-methyltransferase activity"/>
    <property type="evidence" value="ECO:0007669"/>
    <property type="project" value="UniProtKB-EC"/>
</dbReference>
<dbReference type="EMBL" id="JAPNOA010000025">
    <property type="protein sequence ID" value="MCY0965219.1"/>
    <property type="molecule type" value="Genomic_DNA"/>
</dbReference>
<sequence>MNELDKPEVQDESAVAAESSAPTASKEKETAEPQADRPANRAALPWVLAGINLLLLAGASGWLYTQWQQTARDLQTATTQQNSLEGQLLEQGRRLEYLNERSQGALGFSEKLEGEMSAVQRQLAHNTEALQRLPGAERQDWLLAEVEYLLRLASQRLQLERDVKGAIGMLDAADTVLVELDNPALSSVRQHIANELMALRQVPSLDRTGVVLRLQALQDAVDNLPWLPRHEFELVPAPPSEAGVSNPAWYLQLWTALREGVGQVIRIRRNDQPMDTPMSQEQAWQLQQSMRLMLEQAQVAFLRGDQQLYEHSLLRVNDWLDDYLSGENDASTAVRNGLKEVAGWQVAPTLPDISGSLLSLRHLLDQQRRGVVGETAQ</sequence>
<reference evidence="3" key="1">
    <citation type="submission" date="2022-11" db="EMBL/GenBank/DDBJ databases">
        <title>Parathalassolutuus dongxingensis gen. nov., sp. nov., a novel member of family Oceanospirillaceae isolated from a coastal shrimp pond in Guangxi, China.</title>
        <authorList>
            <person name="Chen H."/>
        </authorList>
    </citation>
    <scope>NUCLEOTIDE SEQUENCE</scope>
    <source>
        <strain evidence="3">G-43</strain>
    </source>
</reference>
<dbReference type="RefSeq" id="WP_283173432.1">
    <property type="nucleotide sequence ID" value="NZ_JAPNOA010000025.1"/>
</dbReference>
<organism evidence="3 4">
    <name type="scientific">Parathalassolituus penaei</name>
    <dbReference type="NCBI Taxonomy" id="2997323"/>
    <lineage>
        <taxon>Bacteria</taxon>
        <taxon>Pseudomonadati</taxon>
        <taxon>Pseudomonadota</taxon>
        <taxon>Gammaproteobacteria</taxon>
        <taxon>Oceanospirillales</taxon>
        <taxon>Oceanospirillaceae</taxon>
        <taxon>Parathalassolituus</taxon>
    </lineage>
</organism>
<dbReference type="AlphaFoldDB" id="A0A9X3ECT4"/>
<keyword evidence="3" id="KW-0489">Methyltransferase</keyword>
<keyword evidence="2" id="KW-0812">Transmembrane</keyword>
<proteinExistence type="predicted"/>
<comment type="caution">
    <text evidence="3">The sequence shown here is derived from an EMBL/GenBank/DDBJ whole genome shotgun (WGS) entry which is preliminary data.</text>
</comment>
<dbReference type="EC" id="2.1.1.107" evidence="3"/>
<dbReference type="GO" id="GO:0032259">
    <property type="term" value="P:methylation"/>
    <property type="evidence" value="ECO:0007669"/>
    <property type="project" value="UniProtKB-KW"/>
</dbReference>
<keyword evidence="4" id="KW-1185">Reference proteome</keyword>
<keyword evidence="3" id="KW-0808">Transferase</keyword>
<evidence type="ECO:0000256" key="2">
    <source>
        <dbReference type="SAM" id="Phobius"/>
    </source>
</evidence>
<dbReference type="InterPro" id="IPR007470">
    <property type="entry name" value="HemX"/>
</dbReference>
<keyword evidence="2" id="KW-1133">Transmembrane helix</keyword>
<dbReference type="Proteomes" id="UP001150830">
    <property type="component" value="Unassembled WGS sequence"/>
</dbReference>
<evidence type="ECO:0000313" key="4">
    <source>
        <dbReference type="Proteomes" id="UP001150830"/>
    </source>
</evidence>
<feature type="transmembrane region" description="Helical" evidence="2">
    <location>
        <begin position="43"/>
        <end position="64"/>
    </location>
</feature>
<dbReference type="PANTHER" id="PTHR38043">
    <property type="entry name" value="PROTEIN HEMX"/>
    <property type="match status" value="1"/>
</dbReference>
<dbReference type="PANTHER" id="PTHR38043:SF1">
    <property type="entry name" value="PROTEIN HEMX"/>
    <property type="match status" value="1"/>
</dbReference>
<feature type="compositionally biased region" description="Basic and acidic residues" evidence="1">
    <location>
        <begin position="25"/>
        <end position="38"/>
    </location>
</feature>
<name>A0A9X3ECT4_9GAMM</name>
<dbReference type="Pfam" id="PF04375">
    <property type="entry name" value="HemX"/>
    <property type="match status" value="1"/>
</dbReference>
<feature type="region of interest" description="Disordered" evidence="1">
    <location>
        <begin position="1"/>
        <end position="38"/>
    </location>
</feature>
<keyword evidence="2" id="KW-0472">Membrane</keyword>